<organism evidence="1 2">
    <name type="scientific">Rhizobium paknamense</name>
    <dbReference type="NCBI Taxonomy" id="1206817"/>
    <lineage>
        <taxon>Bacteria</taxon>
        <taxon>Pseudomonadati</taxon>
        <taxon>Pseudomonadota</taxon>
        <taxon>Alphaproteobacteria</taxon>
        <taxon>Hyphomicrobiales</taxon>
        <taxon>Rhizobiaceae</taxon>
        <taxon>Rhizobium/Agrobacterium group</taxon>
        <taxon>Rhizobium</taxon>
    </lineage>
</organism>
<accession>A0ABU0IBQ4</accession>
<dbReference type="GO" id="GO:0016829">
    <property type="term" value="F:lyase activity"/>
    <property type="evidence" value="ECO:0007669"/>
    <property type="project" value="UniProtKB-KW"/>
</dbReference>
<sequence>MSVDDVFDRLFPQGHEIGHEGAFFTGRGRLGTGTVTVIGTRDKAAIGIDLAMRMAREIIAVMKTRPGEPLLLMVDTSGQKMSRRDELLGLNGYIAHLAKCLDVARRRGHRIIGLVYGEAVSAGFLSTSLLADQCYALEQAEVRVMNLPAMSRVTKIPVERLEELSRDSAVFAPGVENYVAMGAVRALWTGDLSQHLKEALALKDDPLVDRRRADGAERGGRRLAHAISARVRDDAA</sequence>
<name>A0ABU0IBQ4_9HYPH</name>
<gene>
    <name evidence="1" type="ORF">QO005_001999</name>
</gene>
<dbReference type="Proteomes" id="UP001235269">
    <property type="component" value="Unassembled WGS sequence"/>
</dbReference>
<dbReference type="InterPro" id="IPR029045">
    <property type="entry name" value="ClpP/crotonase-like_dom_sf"/>
</dbReference>
<evidence type="ECO:0000313" key="1">
    <source>
        <dbReference type="EMBL" id="MDQ0455659.1"/>
    </source>
</evidence>
<dbReference type="RefSeq" id="WP_307157851.1">
    <property type="nucleotide sequence ID" value="NZ_JAUSWH010000005.1"/>
</dbReference>
<reference evidence="1 2" key="1">
    <citation type="submission" date="2023-07" db="EMBL/GenBank/DDBJ databases">
        <title>Genomic Encyclopedia of Type Strains, Phase IV (KMG-IV): sequencing the most valuable type-strain genomes for metagenomic binning, comparative biology and taxonomic classification.</title>
        <authorList>
            <person name="Goeker M."/>
        </authorList>
    </citation>
    <scope>NUCLEOTIDE SEQUENCE [LARGE SCALE GENOMIC DNA]</scope>
    <source>
        <strain evidence="1 2">DSM 100301</strain>
    </source>
</reference>
<keyword evidence="1" id="KW-0456">Lyase</keyword>
<proteinExistence type="predicted"/>
<dbReference type="Pfam" id="PF06833">
    <property type="entry name" value="MdcE"/>
    <property type="match status" value="1"/>
</dbReference>
<dbReference type="EC" id="4.1.1.87" evidence="1"/>
<dbReference type="InterPro" id="IPR009648">
    <property type="entry name" value="Malonate_gamma"/>
</dbReference>
<protein>
    <submittedName>
        <fullName evidence="1">Malonate decarboxylase gamma subunit</fullName>
        <ecNumber evidence="1">4.1.1.87</ecNumber>
    </submittedName>
</protein>
<dbReference type="NCBIfam" id="TIGR03134">
    <property type="entry name" value="malonate_gamma"/>
    <property type="match status" value="1"/>
</dbReference>
<dbReference type="SUPFAM" id="SSF52096">
    <property type="entry name" value="ClpP/crotonase"/>
    <property type="match status" value="1"/>
</dbReference>
<comment type="caution">
    <text evidence="1">The sequence shown here is derived from an EMBL/GenBank/DDBJ whole genome shotgun (WGS) entry which is preliminary data.</text>
</comment>
<keyword evidence="2" id="KW-1185">Reference proteome</keyword>
<dbReference type="Gene3D" id="3.90.226.10">
    <property type="entry name" value="2-enoyl-CoA Hydratase, Chain A, domain 1"/>
    <property type="match status" value="1"/>
</dbReference>
<dbReference type="EMBL" id="JAUSWH010000005">
    <property type="protein sequence ID" value="MDQ0455659.1"/>
    <property type="molecule type" value="Genomic_DNA"/>
</dbReference>
<evidence type="ECO:0000313" key="2">
    <source>
        <dbReference type="Proteomes" id="UP001235269"/>
    </source>
</evidence>